<accession>A0ABM7X2L9</accession>
<dbReference type="RefSeq" id="WP_248355216.1">
    <property type="nucleotide sequence ID" value="NZ_AP025591.1"/>
</dbReference>
<protein>
    <submittedName>
        <fullName evidence="2">Uncharacterized protein</fullName>
    </submittedName>
</protein>
<gene>
    <name evidence="2" type="ORF">AMOR_49820</name>
</gene>
<dbReference type="Proteomes" id="UP001162891">
    <property type="component" value="Chromosome"/>
</dbReference>
<feature type="compositionally biased region" description="Basic and acidic residues" evidence="1">
    <location>
        <begin position="42"/>
        <end position="56"/>
    </location>
</feature>
<evidence type="ECO:0000313" key="3">
    <source>
        <dbReference type="Proteomes" id="UP001162891"/>
    </source>
</evidence>
<dbReference type="EMBL" id="AP025591">
    <property type="protein sequence ID" value="BDG05986.1"/>
    <property type="molecule type" value="Genomic_DNA"/>
</dbReference>
<sequence>MPYGGPPSEDLGPTQGVAGGPGPTPGGADDETARQAPPLERLPPREAQKEAGEVAERSAGTRKAELDEDPSRGEK</sequence>
<keyword evidence="3" id="KW-1185">Reference proteome</keyword>
<proteinExistence type="predicted"/>
<feature type="region of interest" description="Disordered" evidence="1">
    <location>
        <begin position="1"/>
        <end position="75"/>
    </location>
</feature>
<reference evidence="3" key="1">
    <citation type="journal article" date="2022" name="Int. J. Syst. Evol. Microbiol.">
        <title>Anaeromyxobacter oryzae sp. nov., Anaeromyxobacter diazotrophicus sp. nov. and Anaeromyxobacter paludicola sp. nov., isolated from paddy soils.</title>
        <authorList>
            <person name="Itoh H."/>
            <person name="Xu Z."/>
            <person name="Mise K."/>
            <person name="Masuda Y."/>
            <person name="Ushijima N."/>
            <person name="Hayakawa C."/>
            <person name="Shiratori Y."/>
            <person name="Senoo K."/>
        </authorList>
    </citation>
    <scope>NUCLEOTIDE SEQUENCE [LARGE SCALE GENOMIC DNA]</scope>
    <source>
        <strain evidence="3">Red232</strain>
    </source>
</reference>
<name>A0ABM7X2L9_9BACT</name>
<organism evidence="2 3">
    <name type="scientific">Anaeromyxobacter oryzae</name>
    <dbReference type="NCBI Taxonomy" id="2918170"/>
    <lineage>
        <taxon>Bacteria</taxon>
        <taxon>Pseudomonadati</taxon>
        <taxon>Myxococcota</taxon>
        <taxon>Myxococcia</taxon>
        <taxon>Myxococcales</taxon>
        <taxon>Cystobacterineae</taxon>
        <taxon>Anaeromyxobacteraceae</taxon>
        <taxon>Anaeromyxobacter</taxon>
    </lineage>
</organism>
<feature type="compositionally biased region" description="Basic and acidic residues" evidence="1">
    <location>
        <begin position="62"/>
        <end position="75"/>
    </location>
</feature>
<evidence type="ECO:0000313" key="2">
    <source>
        <dbReference type="EMBL" id="BDG05986.1"/>
    </source>
</evidence>
<evidence type="ECO:0000256" key="1">
    <source>
        <dbReference type="SAM" id="MobiDB-lite"/>
    </source>
</evidence>